<evidence type="ECO:0000259" key="1">
    <source>
        <dbReference type="Pfam" id="PF26035"/>
    </source>
</evidence>
<feature type="domain" description="DUF8010" evidence="1">
    <location>
        <begin position="4"/>
        <end position="104"/>
    </location>
</feature>
<organism evidence="3 4">
    <name type="scientific">Agrococcus casei LMG 22410</name>
    <dbReference type="NCBI Taxonomy" id="1255656"/>
    <lineage>
        <taxon>Bacteria</taxon>
        <taxon>Bacillati</taxon>
        <taxon>Actinomycetota</taxon>
        <taxon>Actinomycetes</taxon>
        <taxon>Micrococcales</taxon>
        <taxon>Microbacteriaceae</taxon>
        <taxon>Agrococcus</taxon>
    </lineage>
</organism>
<accession>A0A1R4G6K7</accession>
<dbReference type="OrthoDB" id="4801220at2"/>
<evidence type="ECO:0000259" key="2">
    <source>
        <dbReference type="Pfam" id="PF26572"/>
    </source>
</evidence>
<feature type="domain" description="DUF8185" evidence="2">
    <location>
        <begin position="108"/>
        <end position="208"/>
    </location>
</feature>
<dbReference type="RefSeq" id="WP_086992275.1">
    <property type="nucleotide sequence ID" value="NZ_FUHU01000038.1"/>
</dbReference>
<dbReference type="InterPro" id="IPR058323">
    <property type="entry name" value="DUF8010"/>
</dbReference>
<name>A0A1R4G6K7_9MICO</name>
<keyword evidence="4" id="KW-1185">Reference proteome</keyword>
<dbReference type="GeneID" id="303173416"/>
<sequence>MTSILSLHDEHIRTDLITMLQRALQFSDQGVRFVSHGGVVLVTVPITATSGLLDMGSTILGMRAMRLGAEAQFDAVVPIAASVEALGDGADLEIPSAVNVPAWAAITPPRSGWQHVGDAEADVVRAAAETTQKEVARLLPDSAGEAIIRRVRREVWADPVHAMPDLTRGAAVALDGLGFLGSDPVRVTSAGPWVRASTKLGDVLEKRGL</sequence>
<evidence type="ECO:0000313" key="3">
    <source>
        <dbReference type="EMBL" id="SJM63789.1"/>
    </source>
</evidence>
<dbReference type="EMBL" id="FUHU01000038">
    <property type="protein sequence ID" value="SJM63789.1"/>
    <property type="molecule type" value="Genomic_DNA"/>
</dbReference>
<protein>
    <submittedName>
        <fullName evidence="3">Uncharacterized protein</fullName>
    </submittedName>
</protein>
<dbReference type="AlphaFoldDB" id="A0A1R4G6K7"/>
<dbReference type="Proteomes" id="UP000195787">
    <property type="component" value="Unassembled WGS sequence"/>
</dbReference>
<dbReference type="InterPro" id="IPR058498">
    <property type="entry name" value="DUF8185"/>
</dbReference>
<evidence type="ECO:0000313" key="4">
    <source>
        <dbReference type="Proteomes" id="UP000195787"/>
    </source>
</evidence>
<dbReference type="Pfam" id="PF26035">
    <property type="entry name" value="DUF8010"/>
    <property type="match status" value="1"/>
</dbReference>
<proteinExistence type="predicted"/>
<gene>
    <name evidence="3" type="ORF">CZ674_09330</name>
</gene>
<reference evidence="3 4" key="1">
    <citation type="submission" date="2017-02" db="EMBL/GenBank/DDBJ databases">
        <authorList>
            <person name="Peterson S.W."/>
        </authorList>
    </citation>
    <scope>NUCLEOTIDE SEQUENCE [LARGE SCALE GENOMIC DNA]</scope>
    <source>
        <strain evidence="3 4">LMG 22410</strain>
    </source>
</reference>
<dbReference type="Pfam" id="PF26572">
    <property type="entry name" value="DUF8185"/>
    <property type="match status" value="1"/>
</dbReference>